<dbReference type="InterPro" id="IPR053145">
    <property type="entry name" value="AB_hydrolase_Est10"/>
</dbReference>
<keyword evidence="4" id="KW-1185">Reference proteome</keyword>
<keyword evidence="1" id="KW-0378">Hydrolase</keyword>
<dbReference type="SUPFAM" id="SSF53474">
    <property type="entry name" value="alpha/beta-Hydrolases"/>
    <property type="match status" value="1"/>
</dbReference>
<dbReference type="GO" id="GO:0004252">
    <property type="term" value="F:serine-type endopeptidase activity"/>
    <property type="evidence" value="ECO:0007669"/>
    <property type="project" value="InterPro"/>
</dbReference>
<dbReference type="Gene3D" id="3.40.50.1820">
    <property type="entry name" value="alpha/beta hydrolase"/>
    <property type="match status" value="1"/>
</dbReference>
<dbReference type="Pfam" id="PF02129">
    <property type="entry name" value="Peptidase_S15"/>
    <property type="match status" value="1"/>
</dbReference>
<reference evidence="3 4" key="1">
    <citation type="submission" date="2016-10" db="EMBL/GenBank/DDBJ databases">
        <authorList>
            <person name="de Groot N.N."/>
        </authorList>
    </citation>
    <scope>NUCLEOTIDE SEQUENCE [LARGE SCALE GENOMIC DNA]</scope>
    <source>
        <strain evidence="3 4">DSM 19886</strain>
    </source>
</reference>
<evidence type="ECO:0000259" key="2">
    <source>
        <dbReference type="Pfam" id="PF02129"/>
    </source>
</evidence>
<evidence type="ECO:0000313" key="3">
    <source>
        <dbReference type="EMBL" id="SDL84599.1"/>
    </source>
</evidence>
<gene>
    <name evidence="3" type="ORF">SAMN04488514_103135</name>
</gene>
<dbReference type="STRING" id="192904.SAMN04488514_103135"/>
<dbReference type="PROSITE" id="PS00708">
    <property type="entry name" value="PRO_ENDOPEP_SER"/>
    <property type="match status" value="1"/>
</dbReference>
<accession>A0A1G9NDR8</accession>
<evidence type="ECO:0000313" key="4">
    <source>
        <dbReference type="Proteomes" id="UP000199440"/>
    </source>
</evidence>
<dbReference type="GO" id="GO:0006508">
    <property type="term" value="P:proteolysis"/>
    <property type="evidence" value="ECO:0007669"/>
    <property type="project" value="InterPro"/>
</dbReference>
<name>A0A1G9NDR8_9FLAO</name>
<dbReference type="PANTHER" id="PTHR43265:SF1">
    <property type="entry name" value="ESTERASE ESTD"/>
    <property type="match status" value="1"/>
</dbReference>
<dbReference type="EMBL" id="FNGV01000003">
    <property type="protein sequence ID" value="SDL84599.1"/>
    <property type="molecule type" value="Genomic_DNA"/>
</dbReference>
<dbReference type="PANTHER" id="PTHR43265">
    <property type="entry name" value="ESTERASE ESTD"/>
    <property type="match status" value="1"/>
</dbReference>
<dbReference type="InterPro" id="IPR000383">
    <property type="entry name" value="Xaa-Pro-like_dom"/>
</dbReference>
<dbReference type="GO" id="GO:0052689">
    <property type="term" value="F:carboxylic ester hydrolase activity"/>
    <property type="evidence" value="ECO:0007669"/>
    <property type="project" value="TreeGrafter"/>
</dbReference>
<proteinExistence type="predicted"/>
<evidence type="ECO:0000256" key="1">
    <source>
        <dbReference type="ARBA" id="ARBA00022801"/>
    </source>
</evidence>
<protein>
    <recommendedName>
        <fullName evidence="2">Xaa-Pro dipeptidyl-peptidase-like domain-containing protein</fullName>
    </recommendedName>
</protein>
<feature type="domain" description="Xaa-Pro dipeptidyl-peptidase-like" evidence="2">
    <location>
        <begin position="169"/>
        <end position="426"/>
    </location>
</feature>
<dbReference type="AlphaFoldDB" id="A0A1G9NDR8"/>
<dbReference type="Proteomes" id="UP000199440">
    <property type="component" value="Unassembled WGS sequence"/>
</dbReference>
<organism evidence="3 4">
    <name type="scientific">Kriegella aquimaris</name>
    <dbReference type="NCBI Taxonomy" id="192904"/>
    <lineage>
        <taxon>Bacteria</taxon>
        <taxon>Pseudomonadati</taxon>
        <taxon>Bacteroidota</taxon>
        <taxon>Flavobacteriia</taxon>
        <taxon>Flavobacteriales</taxon>
        <taxon>Flavobacteriaceae</taxon>
        <taxon>Kriegella</taxon>
    </lineage>
</organism>
<dbReference type="InterPro" id="IPR002471">
    <property type="entry name" value="Pept_S9_AS"/>
</dbReference>
<sequence length="486" mass="52954">MLSWNRSKTLEMLIQKPTVMIKGTLTTLLTFVIVFTSVAQDITGQWNGLLEIPGNPLRLVLHIVESDTGYTSTLDSPDQGALGIPVNSTSFEDSKLNIAITALGLVYTANLKGEKLEGTFTQGGFSLPLELSREAIEKPKVNRPQEPKEPYSYYSEEVNFSNTSAEIVLAGTLTLPKATGTYPVVIMITGSGPQNRNEELAGHKPFLVISDYLTKNGIGVLRYDDRGAGESTGDFTTATSVDFASDVQSAIAYLKTRKKVDKHNIGLIGHSEGGIIAPMVAVQSKDVKFIVLMAGTGIPGSELLSIQGRLIAKAMGKSDVEIKKSAEIRDKMISMAVASDNIQTLKDDLNTYLVAETQNEESSTWVPESVDTEQFIKAQIDFMATPWMVYLLRHDPANVLEKVNCPVLAINGDKDLQVPAKENLEAIAKALKKGGNKNVTLKMLPGLNHLFQESETGSPTEYAAIEQTFSPMALKEISNWILQQVE</sequence>
<dbReference type="InterPro" id="IPR029058">
    <property type="entry name" value="AB_hydrolase_fold"/>
</dbReference>